<keyword evidence="2" id="KW-1185">Reference proteome</keyword>
<evidence type="ECO:0000313" key="2">
    <source>
        <dbReference type="Proteomes" id="UP000247345"/>
    </source>
</evidence>
<dbReference type="EMBL" id="MSCK01000001">
    <property type="protein sequence ID" value="PQJ72732.1"/>
    <property type="molecule type" value="Genomic_DNA"/>
</dbReference>
<reference evidence="1 2" key="1">
    <citation type="submission" date="2016-12" db="EMBL/GenBank/DDBJ databases">
        <title>Trade-off between light-utilization and light-protection in marine flavobacteria.</title>
        <authorList>
            <person name="Kumagai Y."/>
            <person name="Yoshizawa S."/>
            <person name="Kogure K."/>
            <person name="Iwasaki W."/>
        </authorList>
    </citation>
    <scope>NUCLEOTIDE SEQUENCE [LARGE SCALE GENOMIC DNA]</scope>
    <source>
        <strain evidence="1 2">KCTC 12100</strain>
    </source>
</reference>
<organism evidence="1 2">
    <name type="scientific">Polaribacter butkevichii</name>
    <dbReference type="NCBI Taxonomy" id="218490"/>
    <lineage>
        <taxon>Bacteria</taxon>
        <taxon>Pseudomonadati</taxon>
        <taxon>Bacteroidota</taxon>
        <taxon>Flavobacteriia</taxon>
        <taxon>Flavobacteriales</taxon>
        <taxon>Flavobacteriaceae</taxon>
    </lineage>
</organism>
<dbReference type="Proteomes" id="UP000247345">
    <property type="component" value="Unassembled WGS sequence"/>
</dbReference>
<protein>
    <submittedName>
        <fullName evidence="1">Uncharacterized protein</fullName>
    </submittedName>
</protein>
<proteinExistence type="predicted"/>
<accession>A0A2P6CCV4</accession>
<gene>
    <name evidence="1" type="ORF">BTO14_05435</name>
</gene>
<sequence length="137" mass="15770">MQKLILCSLWITCFSQSIFTQNKTLKGKVTDVETQLTILQVRVQTTNKTLLTTTNEVSKFSITPENFYNDYATNFVVKYAIPKYQIGVSLENLFDKEWREALFYNSSLLQGKTIPVDDIHFTPGTPFLAKISLTHFF</sequence>
<name>A0A2P6CCV4_9FLAO</name>
<comment type="caution">
    <text evidence="1">The sequence shown here is derived from an EMBL/GenBank/DDBJ whole genome shotgun (WGS) entry which is preliminary data.</text>
</comment>
<dbReference type="AlphaFoldDB" id="A0A2P6CCV4"/>
<evidence type="ECO:0000313" key="1">
    <source>
        <dbReference type="EMBL" id="PQJ72732.1"/>
    </source>
</evidence>